<dbReference type="EMBL" id="JBEPMB010000002">
    <property type="protein sequence ID" value="MET3613394.1"/>
    <property type="molecule type" value="Genomic_DNA"/>
</dbReference>
<dbReference type="Proteomes" id="UP001549047">
    <property type="component" value="Unassembled WGS sequence"/>
</dbReference>
<accession>A0ABV2IY11</accession>
<dbReference type="InterPro" id="IPR010406">
    <property type="entry name" value="DUF1003"/>
</dbReference>
<name>A0ABV2IY11_9HYPH</name>
<sequence>MSDSTGNRTDHKILADHASGYLGKTFDLLTERERSIVRRLLERRSISRDTNQSFDEKLTTAERMADKVAEFGGSWTFILIFAIVLLVWVTGNLAASVWAFDPYPFIFLNLILSMLAAVQAPIIMMSQNRHAAKDRLAAAHDYEVNLKAEIEIMALHDKLDQIREVEIRELFAKQQEQLTMLTKLIGTTKQ</sequence>
<protein>
    <submittedName>
        <fullName evidence="2">Membrane protein</fullName>
    </submittedName>
</protein>
<feature type="transmembrane region" description="Helical" evidence="1">
    <location>
        <begin position="77"/>
        <end position="100"/>
    </location>
</feature>
<evidence type="ECO:0000313" key="3">
    <source>
        <dbReference type="Proteomes" id="UP001549047"/>
    </source>
</evidence>
<keyword evidence="1" id="KW-0812">Transmembrane</keyword>
<dbReference type="PANTHER" id="PTHR41386:SF1">
    <property type="entry name" value="MEMBRANE PROTEIN"/>
    <property type="match status" value="1"/>
</dbReference>
<evidence type="ECO:0000313" key="2">
    <source>
        <dbReference type="EMBL" id="MET3613394.1"/>
    </source>
</evidence>
<keyword evidence="1" id="KW-1133">Transmembrane helix</keyword>
<reference evidence="2 3" key="1">
    <citation type="submission" date="2024-06" db="EMBL/GenBank/DDBJ databases">
        <title>Genomic Encyclopedia of Type Strains, Phase IV (KMG-IV): sequencing the most valuable type-strain genomes for metagenomic binning, comparative biology and taxonomic classification.</title>
        <authorList>
            <person name="Goeker M."/>
        </authorList>
    </citation>
    <scope>NUCLEOTIDE SEQUENCE [LARGE SCALE GENOMIC DNA]</scope>
    <source>
        <strain evidence="2 3">DSM 29780</strain>
    </source>
</reference>
<evidence type="ECO:0000256" key="1">
    <source>
        <dbReference type="SAM" id="Phobius"/>
    </source>
</evidence>
<keyword evidence="3" id="KW-1185">Reference proteome</keyword>
<gene>
    <name evidence="2" type="ORF">ABID16_001723</name>
</gene>
<dbReference type="PANTHER" id="PTHR41386">
    <property type="entry name" value="INTEGRAL MEMBRANE PROTEIN-RELATED"/>
    <property type="match status" value="1"/>
</dbReference>
<proteinExistence type="predicted"/>
<feature type="transmembrane region" description="Helical" evidence="1">
    <location>
        <begin position="106"/>
        <end position="125"/>
    </location>
</feature>
<keyword evidence="1" id="KW-0472">Membrane</keyword>
<comment type="caution">
    <text evidence="2">The sequence shown here is derived from an EMBL/GenBank/DDBJ whole genome shotgun (WGS) entry which is preliminary data.</text>
</comment>
<dbReference type="Pfam" id="PF06210">
    <property type="entry name" value="DUF1003"/>
    <property type="match status" value="1"/>
</dbReference>
<dbReference type="RefSeq" id="WP_354555936.1">
    <property type="nucleotide sequence ID" value="NZ_JBEPMB010000002.1"/>
</dbReference>
<organism evidence="2 3">
    <name type="scientific">Rhizobium aquaticum</name>
    <dbReference type="NCBI Taxonomy" id="1549636"/>
    <lineage>
        <taxon>Bacteria</taxon>
        <taxon>Pseudomonadati</taxon>
        <taxon>Pseudomonadota</taxon>
        <taxon>Alphaproteobacteria</taxon>
        <taxon>Hyphomicrobiales</taxon>
        <taxon>Rhizobiaceae</taxon>
        <taxon>Rhizobium/Agrobacterium group</taxon>
        <taxon>Rhizobium</taxon>
    </lineage>
</organism>